<keyword evidence="1" id="KW-0175">Coiled coil</keyword>
<organism evidence="3 4">
    <name type="scientific">Pectobacterium brasiliense</name>
    <dbReference type="NCBI Taxonomy" id="180957"/>
    <lineage>
        <taxon>Bacteria</taxon>
        <taxon>Pseudomonadati</taxon>
        <taxon>Pseudomonadota</taxon>
        <taxon>Gammaproteobacteria</taxon>
        <taxon>Enterobacterales</taxon>
        <taxon>Pectobacteriaceae</taxon>
        <taxon>Pectobacterium</taxon>
    </lineage>
</organism>
<evidence type="ECO:0000313" key="3">
    <source>
        <dbReference type="EMBL" id="MDY4377825.1"/>
    </source>
</evidence>
<feature type="domain" description="DUF4062" evidence="2">
    <location>
        <begin position="25"/>
        <end position="102"/>
    </location>
</feature>
<dbReference type="AlphaFoldDB" id="A0AAW9H318"/>
<comment type="caution">
    <text evidence="3">The sequence shown here is derived from an EMBL/GenBank/DDBJ whole genome shotgun (WGS) entry which is preliminary data.</text>
</comment>
<sequence length="328" mass="37264">MAIDQIAQLGLSSLQVIYYLAKLFSTFTDLIEERQAAVSAILKAGHIPAGMELFTAADRSQMDIIKNWIDESDVYMLILGGRYGSIEPTSGKSYTELEYDYAVEKGKPLFAVVIKDDALERKVKEHGTDFLERDEPKSLAEFKRKVLSNMSSFFEDKKDIRLCVHESLSDFSANRKLKGWVSADEIVDTHDLAEEIKKLNEENRKLKKEIELKNKRDTSSETPKVKELAELLRKSEIIISPDVSELEEPIETNILKLFLAYKNILIGGVTNSARNGKIISFLYHNICPTLKIHGLMDNEKVTGAIRRYSVTKEGLKFLAELDRQILKE</sequence>
<dbReference type="Pfam" id="PF13271">
    <property type="entry name" value="DUF4062"/>
    <property type="match status" value="1"/>
</dbReference>
<evidence type="ECO:0000256" key="1">
    <source>
        <dbReference type="SAM" id="Coils"/>
    </source>
</evidence>
<dbReference type="Proteomes" id="UP001269968">
    <property type="component" value="Unassembled WGS sequence"/>
</dbReference>
<feature type="coiled-coil region" evidence="1">
    <location>
        <begin position="189"/>
        <end position="216"/>
    </location>
</feature>
<evidence type="ECO:0000313" key="4">
    <source>
        <dbReference type="Proteomes" id="UP001269968"/>
    </source>
</evidence>
<gene>
    <name evidence="3" type="ORF">SOV92_08270</name>
</gene>
<dbReference type="EMBL" id="JAXHOZ010000031">
    <property type="protein sequence ID" value="MDY4377825.1"/>
    <property type="molecule type" value="Genomic_DNA"/>
</dbReference>
<evidence type="ECO:0000259" key="2">
    <source>
        <dbReference type="Pfam" id="PF13271"/>
    </source>
</evidence>
<dbReference type="InterPro" id="IPR025139">
    <property type="entry name" value="DUF4062"/>
</dbReference>
<reference evidence="3" key="1">
    <citation type="submission" date="2023-11" db="EMBL/GenBank/DDBJ databases">
        <title>Comparative genomics revealed phylogeny of phytopathogenic Pectobacterium aroidearum based on whole-genome sequencing and function of putative horizontal acquire islands in P. aroidearum PccS1.</title>
        <authorList>
            <person name="Fan J."/>
            <person name="Yang L."/>
        </authorList>
    </citation>
    <scope>NUCLEOTIDE SEQUENCE</scope>
    <source>
        <strain evidence="3">NJAU140</strain>
    </source>
</reference>
<name>A0AAW9H318_9GAMM</name>
<proteinExistence type="predicted"/>
<protein>
    <submittedName>
        <fullName evidence="3">DUF4062 domain-containing protein</fullName>
    </submittedName>
</protein>
<accession>A0AAW9H318</accession>
<dbReference type="RefSeq" id="WP_320714078.1">
    <property type="nucleotide sequence ID" value="NZ_JAXHOZ010000031.1"/>
</dbReference>